<reference evidence="1" key="1">
    <citation type="submission" date="2012-04" db="EMBL/GenBank/DDBJ databases">
        <title>The Genome Sequence of Bacillus cereus VD014.</title>
        <authorList>
            <consortium name="The Broad Institute Genome Sequencing Platform"/>
            <consortium name="The Broad Institute Genome Sequencing Center for Infectious Disease"/>
            <person name="Feldgarden M."/>
            <person name="Van der Auwera G.A."/>
            <person name="Mahillon J."/>
            <person name="Duprez V."/>
            <person name="Timmery S."/>
            <person name="Mattelet C."/>
            <person name="Dierick K."/>
            <person name="Sun M."/>
            <person name="Yu Z."/>
            <person name="Zhu L."/>
            <person name="Hu X."/>
            <person name="Shank E.B."/>
            <person name="Swiecicka I."/>
            <person name="Hansen B.M."/>
            <person name="Andrup L."/>
            <person name="Young S.K."/>
            <person name="Zeng Q."/>
            <person name="Gargeya S."/>
            <person name="Fitzgerald M."/>
            <person name="Haas B."/>
            <person name="Abouelleil A."/>
            <person name="Alvarado L."/>
            <person name="Arachchi H.M."/>
            <person name="Berlin A."/>
            <person name="Chapman S.B."/>
            <person name="Goldberg J."/>
            <person name="Griggs A."/>
            <person name="Gujja S."/>
            <person name="Hansen M."/>
            <person name="Howarth C."/>
            <person name="Imamovic A."/>
            <person name="Larimer J."/>
            <person name="McCowen C."/>
            <person name="Montmayeur A."/>
            <person name="Murphy C."/>
            <person name="Neiman D."/>
            <person name="Pearson M."/>
            <person name="Priest M."/>
            <person name="Roberts A."/>
            <person name="Saif S."/>
            <person name="Shea T."/>
            <person name="Sisk P."/>
            <person name="Sykes S."/>
            <person name="Wortman J."/>
            <person name="Nusbaum C."/>
            <person name="Birren B."/>
        </authorList>
    </citation>
    <scope>NUCLEOTIDE SEQUENCE</scope>
    <source>
        <strain evidence="1">VD014</strain>
    </source>
</reference>
<evidence type="ECO:0000313" key="1">
    <source>
        <dbReference type="EMBL" id="EJR18257.1"/>
    </source>
</evidence>
<proteinExistence type="predicted"/>
<dbReference type="Proteomes" id="UP000006607">
    <property type="component" value="Unassembled WGS sequence"/>
</dbReference>
<dbReference type="RefSeq" id="WP_000163790.1">
    <property type="nucleotide sequence ID" value="NZ_JH792025.1"/>
</dbReference>
<sequence length="102" mass="11485">MTKLKLTVKSDKRIETEARAILSYIIVTNETVKSFAERVGINRRYIYRLFSGEGSYRQQSATALKIIETLKLTSSDLYKLNTGLDQLEELSAHILGGEENGS</sequence>
<dbReference type="SUPFAM" id="SSF47413">
    <property type="entry name" value="lambda repressor-like DNA-binding domains"/>
    <property type="match status" value="1"/>
</dbReference>
<evidence type="ECO:0000313" key="2">
    <source>
        <dbReference type="Proteomes" id="UP000006607"/>
    </source>
</evidence>
<comment type="caution">
    <text evidence="1">The sequence shown here is derived from an EMBL/GenBank/DDBJ whole genome shotgun (WGS) entry which is preliminary data.</text>
</comment>
<accession>A0A9W5K4S5</accession>
<dbReference type="InterPro" id="IPR010982">
    <property type="entry name" value="Lambda_DNA-bd_dom_sf"/>
</dbReference>
<protein>
    <submittedName>
        <fullName evidence="1">Uncharacterized protein</fullName>
    </submittedName>
</protein>
<dbReference type="EMBL" id="AHER01000039">
    <property type="protein sequence ID" value="EJR18257.1"/>
    <property type="molecule type" value="Genomic_DNA"/>
</dbReference>
<dbReference type="GO" id="GO:0003677">
    <property type="term" value="F:DNA binding"/>
    <property type="evidence" value="ECO:0007669"/>
    <property type="project" value="InterPro"/>
</dbReference>
<dbReference type="AlphaFoldDB" id="A0A9W5K4S5"/>
<gene>
    <name evidence="1" type="ORF">IIA_04210</name>
</gene>
<organism evidence="1 2">
    <name type="scientific">Bacillus cereus (strain VD014)</name>
    <dbReference type="NCBI Taxonomy" id="1053223"/>
    <lineage>
        <taxon>Bacteria</taxon>
        <taxon>Bacillati</taxon>
        <taxon>Bacillota</taxon>
        <taxon>Bacilli</taxon>
        <taxon>Bacillales</taxon>
        <taxon>Bacillaceae</taxon>
        <taxon>Bacillus</taxon>
        <taxon>Bacillus cereus group</taxon>
    </lineage>
</organism>
<name>A0A9W5K4S5_BACC8</name>